<dbReference type="Proteomes" id="UP001174694">
    <property type="component" value="Unassembled WGS sequence"/>
</dbReference>
<dbReference type="GO" id="GO:0008081">
    <property type="term" value="F:phosphoric diester hydrolase activity"/>
    <property type="evidence" value="ECO:0007669"/>
    <property type="project" value="InterPro"/>
</dbReference>
<evidence type="ECO:0000313" key="5">
    <source>
        <dbReference type="Proteomes" id="UP001174694"/>
    </source>
</evidence>
<keyword evidence="3" id="KW-0472">Membrane</keyword>
<evidence type="ECO:0000256" key="2">
    <source>
        <dbReference type="ARBA" id="ARBA00014286"/>
    </source>
</evidence>
<dbReference type="PANTHER" id="PTHR31571:SF1">
    <property type="entry name" value="ALTERED INHERITANCE OF MITOCHONDRIA PROTEIN 6"/>
    <property type="match status" value="1"/>
</dbReference>
<protein>
    <recommendedName>
        <fullName evidence="2">Altered inheritance of mitochondria protein 6</fullName>
    </recommendedName>
</protein>
<sequence>MAHLLGLGGSSSKVVVEVKGYEPLEEDNGDDGSEFSYSLDEDISVSKRPKRLRSACFKCGTVFGITITILVLMLHLLYVIGRWLWGLDPEEQKDVFPEWGQPGTGTEDVAWYPTDFLRDVLPKACHSHNDYWRRIPLFSALHAGCIGVEADVWWFDDDRHRDHLYIGHHPAALQRKRTFESLYINPLVKILERQNPSTEFYNDTSRGVFDTDPSQSLTLLVDVKTDGASTWPMVVEQLEPLRERGWLSVFDNGKVRYGPITVVGTGNAPFDQIIQNSTYRDVFFDAPLDKLEGSSFDTSNSHYASVSLRHAVGQVWPGGLTPAQLETIRNQIRQAHERGLKARYWSLPAWPINARNHIWQVLEEEGIDLLNVDDLKGATKKDWTKVWHARA</sequence>
<dbReference type="EMBL" id="JANBVO010000013">
    <property type="protein sequence ID" value="KAJ9148443.1"/>
    <property type="molecule type" value="Genomic_DNA"/>
</dbReference>
<feature type="transmembrane region" description="Helical" evidence="3">
    <location>
        <begin position="55"/>
        <end position="85"/>
    </location>
</feature>
<keyword evidence="3" id="KW-0812">Transmembrane</keyword>
<gene>
    <name evidence="4" type="ORF">NKR23_g5081</name>
</gene>
<organism evidence="4 5">
    <name type="scientific">Pleurostoma richardsiae</name>
    <dbReference type="NCBI Taxonomy" id="41990"/>
    <lineage>
        <taxon>Eukaryota</taxon>
        <taxon>Fungi</taxon>
        <taxon>Dikarya</taxon>
        <taxon>Ascomycota</taxon>
        <taxon>Pezizomycotina</taxon>
        <taxon>Sordariomycetes</taxon>
        <taxon>Sordariomycetidae</taxon>
        <taxon>Calosphaeriales</taxon>
        <taxon>Pleurostomataceae</taxon>
        <taxon>Pleurostoma</taxon>
    </lineage>
</organism>
<reference evidence="4" key="1">
    <citation type="submission" date="2022-07" db="EMBL/GenBank/DDBJ databases">
        <title>Fungi with potential for degradation of polypropylene.</title>
        <authorList>
            <person name="Gostincar C."/>
        </authorList>
    </citation>
    <scope>NUCLEOTIDE SEQUENCE</scope>
    <source>
        <strain evidence="4">EXF-13308</strain>
    </source>
</reference>
<dbReference type="GO" id="GO:0006629">
    <property type="term" value="P:lipid metabolic process"/>
    <property type="evidence" value="ECO:0007669"/>
    <property type="project" value="InterPro"/>
</dbReference>
<dbReference type="AlphaFoldDB" id="A0AA38VUJ0"/>
<name>A0AA38VUJ0_9PEZI</name>
<proteinExistence type="inferred from homology"/>
<dbReference type="SUPFAM" id="SSF51695">
    <property type="entry name" value="PLC-like phosphodiesterases"/>
    <property type="match status" value="1"/>
</dbReference>
<dbReference type="PANTHER" id="PTHR31571">
    <property type="entry name" value="ALTERED INHERITANCE OF MITOCHONDRIA PROTEIN 6"/>
    <property type="match status" value="1"/>
</dbReference>
<dbReference type="InterPro" id="IPR051236">
    <property type="entry name" value="HAT_RTT109-like"/>
</dbReference>
<comment type="similarity">
    <text evidence="1">Belongs to the AIM6 family.</text>
</comment>
<evidence type="ECO:0000256" key="1">
    <source>
        <dbReference type="ARBA" id="ARBA00008858"/>
    </source>
</evidence>
<evidence type="ECO:0000313" key="4">
    <source>
        <dbReference type="EMBL" id="KAJ9148443.1"/>
    </source>
</evidence>
<accession>A0AA38VUJ0</accession>
<keyword evidence="3" id="KW-1133">Transmembrane helix</keyword>
<dbReference type="InterPro" id="IPR017946">
    <property type="entry name" value="PLC-like_Pdiesterase_TIM-brl"/>
</dbReference>
<keyword evidence="5" id="KW-1185">Reference proteome</keyword>
<evidence type="ECO:0000256" key="3">
    <source>
        <dbReference type="SAM" id="Phobius"/>
    </source>
</evidence>
<comment type="caution">
    <text evidence="4">The sequence shown here is derived from an EMBL/GenBank/DDBJ whole genome shotgun (WGS) entry which is preliminary data.</text>
</comment>